<protein>
    <submittedName>
        <fullName evidence="3">Caspase family protein</fullName>
    </submittedName>
</protein>
<name>A0AA41TYI4_9ACTN</name>
<dbReference type="Proteomes" id="UP001165378">
    <property type="component" value="Unassembled WGS sequence"/>
</dbReference>
<dbReference type="Gene3D" id="3.40.50.1460">
    <property type="match status" value="1"/>
</dbReference>
<evidence type="ECO:0000313" key="4">
    <source>
        <dbReference type="Proteomes" id="UP001165378"/>
    </source>
</evidence>
<sequence>MIGDGRRGARGARPQAARRALLVTGSRFRDEDRYPRLTSAVEDGRHLEALLRRDASHILGGFEVERLHNAKAASIEERIEAHLEDAEPGDTRFLYLSTHADRAEPERGDKGPPKVYFVAEDTTRARLAKSGLAAGWVADAIAACQASTVIVVVDTCYAGAIAEELAFKRNLTEELRGPSVEERRKRQDPRSSILLRAQDHVPGAGLHHVGLVPTVVILASCRATERAAAGGGWKPSEFTRAFIDTVRSGAGVGPEVYAALFRTVLPQVDAQVRSNTRVAGQRSELVVVSPEDPDAEPGAGPGSGFGGGA</sequence>
<dbReference type="InterPro" id="IPR029030">
    <property type="entry name" value="Caspase-like_dom_sf"/>
</dbReference>
<dbReference type="GO" id="GO:0004197">
    <property type="term" value="F:cysteine-type endopeptidase activity"/>
    <property type="evidence" value="ECO:0007669"/>
    <property type="project" value="InterPro"/>
</dbReference>
<evidence type="ECO:0000256" key="1">
    <source>
        <dbReference type="SAM" id="MobiDB-lite"/>
    </source>
</evidence>
<feature type="domain" description="Peptidase C14 caspase" evidence="2">
    <location>
        <begin position="18"/>
        <end position="268"/>
    </location>
</feature>
<dbReference type="InterPro" id="IPR011600">
    <property type="entry name" value="Pept_C14_caspase"/>
</dbReference>
<feature type="region of interest" description="Disordered" evidence="1">
    <location>
        <begin position="288"/>
        <end position="309"/>
    </location>
</feature>
<organism evidence="3 4">
    <name type="scientific">Yinghuangia soli</name>
    <dbReference type="NCBI Taxonomy" id="2908204"/>
    <lineage>
        <taxon>Bacteria</taxon>
        <taxon>Bacillati</taxon>
        <taxon>Actinomycetota</taxon>
        <taxon>Actinomycetes</taxon>
        <taxon>Kitasatosporales</taxon>
        <taxon>Streptomycetaceae</taxon>
        <taxon>Yinghuangia</taxon>
    </lineage>
</organism>
<comment type="caution">
    <text evidence="3">The sequence shown here is derived from an EMBL/GenBank/DDBJ whole genome shotgun (WGS) entry which is preliminary data.</text>
</comment>
<accession>A0AA41TYI4</accession>
<dbReference type="AlphaFoldDB" id="A0AA41TYI4"/>
<feature type="compositionally biased region" description="Gly residues" evidence="1">
    <location>
        <begin position="299"/>
        <end position="309"/>
    </location>
</feature>
<dbReference type="RefSeq" id="WP_235050265.1">
    <property type="nucleotide sequence ID" value="NZ_JAKFHA010000001.1"/>
</dbReference>
<reference evidence="3" key="1">
    <citation type="submission" date="2022-01" db="EMBL/GenBank/DDBJ databases">
        <title>Genome-Based Taxonomic Classification of the Phylum Actinobacteria.</title>
        <authorList>
            <person name="Gao Y."/>
        </authorList>
    </citation>
    <scope>NUCLEOTIDE SEQUENCE</scope>
    <source>
        <strain evidence="3">KLBMP 8922</strain>
    </source>
</reference>
<dbReference type="SUPFAM" id="SSF52129">
    <property type="entry name" value="Caspase-like"/>
    <property type="match status" value="1"/>
</dbReference>
<dbReference type="EMBL" id="JAKFHA010000001">
    <property type="protein sequence ID" value="MCF2526215.1"/>
    <property type="molecule type" value="Genomic_DNA"/>
</dbReference>
<gene>
    <name evidence="3" type="ORF">LZ495_03125</name>
</gene>
<dbReference type="Pfam" id="PF00656">
    <property type="entry name" value="Peptidase_C14"/>
    <property type="match status" value="1"/>
</dbReference>
<proteinExistence type="predicted"/>
<keyword evidence="4" id="KW-1185">Reference proteome</keyword>
<evidence type="ECO:0000259" key="2">
    <source>
        <dbReference type="Pfam" id="PF00656"/>
    </source>
</evidence>
<dbReference type="GO" id="GO:0006508">
    <property type="term" value="P:proteolysis"/>
    <property type="evidence" value="ECO:0007669"/>
    <property type="project" value="InterPro"/>
</dbReference>
<evidence type="ECO:0000313" key="3">
    <source>
        <dbReference type="EMBL" id="MCF2526215.1"/>
    </source>
</evidence>